<proteinExistence type="predicted"/>
<organism evidence="1 2">
    <name type="scientific">Senna tora</name>
    <dbReference type="NCBI Taxonomy" id="362788"/>
    <lineage>
        <taxon>Eukaryota</taxon>
        <taxon>Viridiplantae</taxon>
        <taxon>Streptophyta</taxon>
        <taxon>Embryophyta</taxon>
        <taxon>Tracheophyta</taxon>
        <taxon>Spermatophyta</taxon>
        <taxon>Magnoliopsida</taxon>
        <taxon>eudicotyledons</taxon>
        <taxon>Gunneridae</taxon>
        <taxon>Pentapetalae</taxon>
        <taxon>rosids</taxon>
        <taxon>fabids</taxon>
        <taxon>Fabales</taxon>
        <taxon>Fabaceae</taxon>
        <taxon>Caesalpinioideae</taxon>
        <taxon>Cassia clade</taxon>
        <taxon>Senna</taxon>
    </lineage>
</organism>
<protein>
    <submittedName>
        <fullName evidence="1">Uncharacterized protein</fullName>
    </submittedName>
</protein>
<dbReference type="EMBL" id="JAAIUW010000008">
    <property type="protein sequence ID" value="KAF7821342.1"/>
    <property type="molecule type" value="Genomic_DNA"/>
</dbReference>
<evidence type="ECO:0000313" key="2">
    <source>
        <dbReference type="Proteomes" id="UP000634136"/>
    </source>
</evidence>
<accession>A0A834THL8</accession>
<dbReference type="Proteomes" id="UP000634136">
    <property type="component" value="Unassembled WGS sequence"/>
</dbReference>
<evidence type="ECO:0000313" key="1">
    <source>
        <dbReference type="EMBL" id="KAF7821342.1"/>
    </source>
</evidence>
<keyword evidence="2" id="KW-1185">Reference proteome</keyword>
<reference evidence="1" key="1">
    <citation type="submission" date="2020-09" db="EMBL/GenBank/DDBJ databases">
        <title>Genome-Enabled Discovery of Anthraquinone Biosynthesis in Senna tora.</title>
        <authorList>
            <person name="Kang S.-H."/>
            <person name="Pandey R.P."/>
            <person name="Lee C.-M."/>
            <person name="Sim J.-S."/>
            <person name="Jeong J.-T."/>
            <person name="Choi B.-S."/>
            <person name="Jung M."/>
            <person name="Ginzburg D."/>
            <person name="Zhao K."/>
            <person name="Won S.Y."/>
            <person name="Oh T.-J."/>
            <person name="Yu Y."/>
            <person name="Kim N.-H."/>
            <person name="Lee O.R."/>
            <person name="Lee T.-H."/>
            <person name="Bashyal P."/>
            <person name="Kim T.-S."/>
            <person name="Lee W.-H."/>
            <person name="Kawkins C."/>
            <person name="Kim C.-K."/>
            <person name="Kim J.S."/>
            <person name="Ahn B.O."/>
            <person name="Rhee S.Y."/>
            <person name="Sohng J.K."/>
        </authorList>
    </citation>
    <scope>NUCLEOTIDE SEQUENCE</scope>
    <source>
        <tissue evidence="1">Leaf</tissue>
    </source>
</reference>
<sequence length="34" mass="3853">MAMPQSIVHTTKVKQKEVINNDTGPKGSVWWWGV</sequence>
<dbReference type="AlphaFoldDB" id="A0A834THL8"/>
<comment type="caution">
    <text evidence="1">The sequence shown here is derived from an EMBL/GenBank/DDBJ whole genome shotgun (WGS) entry which is preliminary data.</text>
</comment>
<gene>
    <name evidence="1" type="ORF">G2W53_026797</name>
</gene>
<name>A0A834THL8_9FABA</name>